<dbReference type="EMBL" id="HBIZ01014606">
    <property type="protein sequence ID" value="CAE0756362.1"/>
    <property type="molecule type" value="Transcribed_RNA"/>
</dbReference>
<dbReference type="AlphaFoldDB" id="A0A7S4EW62"/>
<keyword evidence="1" id="KW-0472">Membrane</keyword>
<feature type="transmembrane region" description="Helical" evidence="1">
    <location>
        <begin position="12"/>
        <end position="34"/>
    </location>
</feature>
<evidence type="ECO:0000313" key="2">
    <source>
        <dbReference type="EMBL" id="CAE0756362.1"/>
    </source>
</evidence>
<organism evidence="2">
    <name type="scientific">Chrysotila carterae</name>
    <name type="common">Marine alga</name>
    <name type="synonym">Syracosphaera carterae</name>
    <dbReference type="NCBI Taxonomy" id="13221"/>
    <lineage>
        <taxon>Eukaryota</taxon>
        <taxon>Haptista</taxon>
        <taxon>Haptophyta</taxon>
        <taxon>Prymnesiophyceae</taxon>
        <taxon>Isochrysidales</taxon>
        <taxon>Isochrysidaceae</taxon>
        <taxon>Chrysotila</taxon>
    </lineage>
</organism>
<accession>A0A7S4EW62</accession>
<keyword evidence="1" id="KW-1133">Transmembrane helix</keyword>
<evidence type="ECO:0000256" key="1">
    <source>
        <dbReference type="SAM" id="Phobius"/>
    </source>
</evidence>
<keyword evidence="1" id="KW-0812">Transmembrane</keyword>
<proteinExistence type="predicted"/>
<protein>
    <submittedName>
        <fullName evidence="2">Uncharacterized protein</fullName>
    </submittedName>
</protein>
<name>A0A7S4EW62_CHRCT</name>
<reference evidence="2" key="1">
    <citation type="submission" date="2021-01" db="EMBL/GenBank/DDBJ databases">
        <authorList>
            <person name="Corre E."/>
            <person name="Pelletier E."/>
            <person name="Niang G."/>
            <person name="Scheremetjew M."/>
            <person name="Finn R."/>
            <person name="Kale V."/>
            <person name="Holt S."/>
            <person name="Cochrane G."/>
            <person name="Meng A."/>
            <person name="Brown T."/>
            <person name="Cohen L."/>
        </authorList>
    </citation>
    <scope>NUCLEOTIDE SEQUENCE</scope>
    <source>
        <strain evidence="2">CCMP645</strain>
    </source>
</reference>
<feature type="transmembrane region" description="Helical" evidence="1">
    <location>
        <begin position="67"/>
        <end position="93"/>
    </location>
</feature>
<gene>
    <name evidence="2" type="ORF">PCAR00345_LOCUS8956</name>
</gene>
<sequence>MGIIPTGFSPVGIIVIMPRLSPLTIAVLIMSGAAPVPVPVSVISPGATDIAPIVISVAPANFATMPLVASIVATVVTSIVASLSIMVISAIIVPAVTSSAMFKAFSPSIIP</sequence>